<feature type="compositionally biased region" description="Low complexity" evidence="1">
    <location>
        <begin position="7"/>
        <end position="17"/>
    </location>
</feature>
<feature type="region of interest" description="Disordered" evidence="1">
    <location>
        <begin position="1"/>
        <end position="32"/>
    </location>
</feature>
<evidence type="ECO:0000256" key="1">
    <source>
        <dbReference type="SAM" id="MobiDB-lite"/>
    </source>
</evidence>
<dbReference type="EMBL" id="JBHMAX010000036">
    <property type="protein sequence ID" value="MFB9733430.1"/>
    <property type="molecule type" value="Genomic_DNA"/>
</dbReference>
<name>A0ABV5V6H2_9MICO</name>
<accession>A0ABV5V6H2</accession>
<evidence type="ECO:0000313" key="2">
    <source>
        <dbReference type="EMBL" id="MFB9733430.1"/>
    </source>
</evidence>
<dbReference type="Proteomes" id="UP001589613">
    <property type="component" value="Unassembled WGS sequence"/>
</dbReference>
<proteinExistence type="predicted"/>
<evidence type="ECO:0000313" key="3">
    <source>
        <dbReference type="Proteomes" id="UP001589613"/>
    </source>
</evidence>
<gene>
    <name evidence="2" type="ORF">ACFFN0_15380</name>
</gene>
<protein>
    <submittedName>
        <fullName evidence="2">Uncharacterized protein</fullName>
    </submittedName>
</protein>
<dbReference type="RefSeq" id="WP_141339244.1">
    <property type="nucleotide sequence ID" value="NZ_JBHMAX010000036.1"/>
</dbReference>
<keyword evidence="3" id="KW-1185">Reference proteome</keyword>
<reference evidence="2 3" key="1">
    <citation type="submission" date="2024-09" db="EMBL/GenBank/DDBJ databases">
        <authorList>
            <person name="Sun Q."/>
            <person name="Mori K."/>
        </authorList>
    </citation>
    <scope>NUCLEOTIDE SEQUENCE [LARGE SCALE GENOMIC DNA]</scope>
    <source>
        <strain evidence="2 3">JCM 12763</strain>
    </source>
</reference>
<comment type="caution">
    <text evidence="2">The sequence shown here is derived from an EMBL/GenBank/DDBJ whole genome shotgun (WGS) entry which is preliminary data.</text>
</comment>
<sequence>MPPSPRATPTTSAASSTLNGAYRGSAPVQKDAGSFEGVEGITIWKDVSYGGQPTQVHVILLDNDWPDGDDAYFKHHRVPTAQTL</sequence>
<organism evidence="2 3">
    <name type="scientific">Ornithinimicrobium kibberense</name>
    <dbReference type="NCBI Taxonomy" id="282060"/>
    <lineage>
        <taxon>Bacteria</taxon>
        <taxon>Bacillati</taxon>
        <taxon>Actinomycetota</taxon>
        <taxon>Actinomycetes</taxon>
        <taxon>Micrococcales</taxon>
        <taxon>Ornithinimicrobiaceae</taxon>
        <taxon>Ornithinimicrobium</taxon>
    </lineage>
</organism>